<name>A0A381VUV9_9ZZZZ</name>
<reference evidence="1" key="1">
    <citation type="submission" date="2018-05" db="EMBL/GenBank/DDBJ databases">
        <authorList>
            <person name="Lanie J.A."/>
            <person name="Ng W.-L."/>
            <person name="Kazmierczak K.M."/>
            <person name="Andrzejewski T.M."/>
            <person name="Davidsen T.M."/>
            <person name="Wayne K.J."/>
            <person name="Tettelin H."/>
            <person name="Glass J.I."/>
            <person name="Rusch D."/>
            <person name="Podicherti R."/>
            <person name="Tsui H.-C.T."/>
            <person name="Winkler M.E."/>
        </authorList>
    </citation>
    <scope>NUCLEOTIDE SEQUENCE</scope>
</reference>
<dbReference type="EMBL" id="UINC01009687">
    <property type="protein sequence ID" value="SVA43397.1"/>
    <property type="molecule type" value="Genomic_DNA"/>
</dbReference>
<organism evidence="1">
    <name type="scientific">marine metagenome</name>
    <dbReference type="NCBI Taxonomy" id="408172"/>
    <lineage>
        <taxon>unclassified sequences</taxon>
        <taxon>metagenomes</taxon>
        <taxon>ecological metagenomes</taxon>
    </lineage>
</organism>
<accession>A0A381VUV9</accession>
<gene>
    <name evidence="1" type="ORF">METZ01_LOCUS96251</name>
</gene>
<dbReference type="AlphaFoldDB" id="A0A381VUV9"/>
<protein>
    <submittedName>
        <fullName evidence="1">Uncharacterized protein</fullName>
    </submittedName>
</protein>
<evidence type="ECO:0000313" key="1">
    <source>
        <dbReference type="EMBL" id="SVA43397.1"/>
    </source>
</evidence>
<feature type="non-terminal residue" evidence="1">
    <location>
        <position position="1"/>
    </location>
</feature>
<sequence>RCKITESLASSGFARRTVTVMLIYPPVISLTSAQKSGEQEAVSCNPKP</sequence>
<proteinExistence type="predicted"/>